<dbReference type="SUPFAM" id="SSF56672">
    <property type="entry name" value="DNA/RNA polymerases"/>
    <property type="match status" value="1"/>
</dbReference>
<name>A0A5B7JU44_PORTR</name>
<protein>
    <submittedName>
        <fullName evidence="1">Uncharacterized protein</fullName>
    </submittedName>
</protein>
<comment type="caution">
    <text evidence="1">The sequence shown here is derived from an EMBL/GenBank/DDBJ whole genome shotgun (WGS) entry which is preliminary data.</text>
</comment>
<accession>A0A5B7JU44</accession>
<dbReference type="EMBL" id="VSRR010112716">
    <property type="protein sequence ID" value="MPC98125.1"/>
    <property type="molecule type" value="Genomic_DNA"/>
</dbReference>
<gene>
    <name evidence="1" type="ORF">E2C01_093478</name>
</gene>
<dbReference type="Proteomes" id="UP000324222">
    <property type="component" value="Unassembled WGS sequence"/>
</dbReference>
<dbReference type="InterPro" id="IPR043502">
    <property type="entry name" value="DNA/RNA_pol_sf"/>
</dbReference>
<organism evidence="1 2">
    <name type="scientific">Portunus trituberculatus</name>
    <name type="common">Swimming crab</name>
    <name type="synonym">Neptunus trituberculatus</name>
    <dbReference type="NCBI Taxonomy" id="210409"/>
    <lineage>
        <taxon>Eukaryota</taxon>
        <taxon>Metazoa</taxon>
        <taxon>Ecdysozoa</taxon>
        <taxon>Arthropoda</taxon>
        <taxon>Crustacea</taxon>
        <taxon>Multicrustacea</taxon>
        <taxon>Malacostraca</taxon>
        <taxon>Eumalacostraca</taxon>
        <taxon>Eucarida</taxon>
        <taxon>Decapoda</taxon>
        <taxon>Pleocyemata</taxon>
        <taxon>Brachyura</taxon>
        <taxon>Eubrachyura</taxon>
        <taxon>Portunoidea</taxon>
        <taxon>Portunidae</taxon>
        <taxon>Portuninae</taxon>
        <taxon>Portunus</taxon>
    </lineage>
</organism>
<dbReference type="GO" id="GO:0071897">
    <property type="term" value="P:DNA biosynthetic process"/>
    <property type="evidence" value="ECO:0007669"/>
    <property type="project" value="UniProtKB-ARBA"/>
</dbReference>
<reference evidence="1 2" key="1">
    <citation type="submission" date="2019-05" db="EMBL/GenBank/DDBJ databases">
        <title>Another draft genome of Portunus trituberculatus and its Hox gene families provides insights of decapod evolution.</title>
        <authorList>
            <person name="Jeong J.-H."/>
            <person name="Song I."/>
            <person name="Kim S."/>
            <person name="Choi T."/>
            <person name="Kim D."/>
            <person name="Ryu S."/>
            <person name="Kim W."/>
        </authorList>
    </citation>
    <scope>NUCLEOTIDE SEQUENCE [LARGE SCALE GENOMIC DNA]</scope>
    <source>
        <tissue evidence="1">Muscle</tissue>
    </source>
</reference>
<evidence type="ECO:0000313" key="1">
    <source>
        <dbReference type="EMBL" id="MPC98125.1"/>
    </source>
</evidence>
<keyword evidence="2" id="KW-1185">Reference proteome</keyword>
<proteinExistence type="predicted"/>
<dbReference type="AlphaFoldDB" id="A0A5B7JU44"/>
<evidence type="ECO:0000313" key="2">
    <source>
        <dbReference type="Proteomes" id="UP000324222"/>
    </source>
</evidence>
<sequence length="67" mass="7875">MDLGRTSLVKHMIYTNNCPPIKQPPRRVAPAKREEMQRAVTEMAGLGLIERSDSLSWYQWHQRHMQV</sequence>
<dbReference type="Gene3D" id="3.10.10.10">
    <property type="entry name" value="HIV Type 1 Reverse Transcriptase, subunit A, domain 1"/>
    <property type="match status" value="1"/>
</dbReference>